<feature type="transmembrane region" description="Helical" evidence="1">
    <location>
        <begin position="48"/>
        <end position="72"/>
    </location>
</feature>
<feature type="transmembrane region" description="Helical" evidence="1">
    <location>
        <begin position="113"/>
        <end position="135"/>
    </location>
</feature>
<sequence length="200" mass="22529">MEQEKRRQRFRGKYDGFTLFLVPGLTLCLASLESWFGTNLSVVCSSGGLRLCFALWGILAGTYYICYTLYLFRLGNYRQGAAKGLVLAAGAFLMTAVLIPYKPDLNPEAAFLHVALAFLAPVLLAGALTLFLRFVSCRSRRQFRKAWQLMWYLEGGALSVFLTAGFINSFLELYVVTGLCGYLRYLERLLQRGISPSRSW</sequence>
<evidence type="ECO:0000313" key="3">
    <source>
        <dbReference type="Proteomes" id="UP000886804"/>
    </source>
</evidence>
<dbReference type="AlphaFoldDB" id="A0A9D2L6W5"/>
<dbReference type="Proteomes" id="UP000886804">
    <property type="component" value="Unassembled WGS sequence"/>
</dbReference>
<feature type="transmembrane region" description="Helical" evidence="1">
    <location>
        <begin position="16"/>
        <end position="36"/>
    </location>
</feature>
<proteinExistence type="predicted"/>
<dbReference type="EMBL" id="DWYS01000049">
    <property type="protein sequence ID" value="HJB06991.1"/>
    <property type="molecule type" value="Genomic_DNA"/>
</dbReference>
<feature type="transmembrane region" description="Helical" evidence="1">
    <location>
        <begin position="147"/>
        <end position="167"/>
    </location>
</feature>
<evidence type="ECO:0000256" key="1">
    <source>
        <dbReference type="SAM" id="Phobius"/>
    </source>
</evidence>
<feature type="transmembrane region" description="Helical" evidence="1">
    <location>
        <begin position="84"/>
        <end position="101"/>
    </location>
</feature>
<evidence type="ECO:0000313" key="2">
    <source>
        <dbReference type="EMBL" id="HJB06991.1"/>
    </source>
</evidence>
<comment type="caution">
    <text evidence="2">The sequence shown here is derived from an EMBL/GenBank/DDBJ whole genome shotgun (WGS) entry which is preliminary data.</text>
</comment>
<reference evidence="2" key="1">
    <citation type="journal article" date="2021" name="PeerJ">
        <title>Extensive microbial diversity within the chicken gut microbiome revealed by metagenomics and culture.</title>
        <authorList>
            <person name="Gilroy R."/>
            <person name="Ravi A."/>
            <person name="Getino M."/>
            <person name="Pursley I."/>
            <person name="Horton D.L."/>
            <person name="Alikhan N.F."/>
            <person name="Baker D."/>
            <person name="Gharbi K."/>
            <person name="Hall N."/>
            <person name="Watson M."/>
            <person name="Adriaenssens E.M."/>
            <person name="Foster-Nyarko E."/>
            <person name="Jarju S."/>
            <person name="Secka A."/>
            <person name="Antonio M."/>
            <person name="Oren A."/>
            <person name="Chaudhuri R.R."/>
            <person name="La Ragione R."/>
            <person name="Hildebrand F."/>
            <person name="Pallen M.J."/>
        </authorList>
    </citation>
    <scope>NUCLEOTIDE SEQUENCE</scope>
    <source>
        <strain evidence="2">CHK188-4685</strain>
    </source>
</reference>
<keyword evidence="1" id="KW-1133">Transmembrane helix</keyword>
<gene>
    <name evidence="2" type="ORF">H9716_03925</name>
</gene>
<keyword evidence="1" id="KW-0472">Membrane</keyword>
<protein>
    <submittedName>
        <fullName evidence="2">Uncharacterized protein</fullName>
    </submittedName>
</protein>
<accession>A0A9D2L6W5</accession>
<keyword evidence="1" id="KW-0812">Transmembrane</keyword>
<organism evidence="2 3">
    <name type="scientific">Candidatus Enterocloster faecavium</name>
    <dbReference type="NCBI Taxonomy" id="2838560"/>
    <lineage>
        <taxon>Bacteria</taxon>
        <taxon>Bacillati</taxon>
        <taxon>Bacillota</taxon>
        <taxon>Clostridia</taxon>
        <taxon>Lachnospirales</taxon>
        <taxon>Lachnospiraceae</taxon>
        <taxon>Enterocloster</taxon>
    </lineage>
</organism>
<reference evidence="2" key="2">
    <citation type="submission" date="2021-04" db="EMBL/GenBank/DDBJ databases">
        <authorList>
            <person name="Gilroy R."/>
        </authorList>
    </citation>
    <scope>NUCLEOTIDE SEQUENCE</scope>
    <source>
        <strain evidence="2">CHK188-4685</strain>
    </source>
</reference>
<name>A0A9D2L6W5_9FIRM</name>